<comment type="function">
    <text evidence="5">Could be a nuclease involved in processing of the 5'-end of pre-16S rRNA.</text>
</comment>
<evidence type="ECO:0000256" key="4">
    <source>
        <dbReference type="ARBA" id="ARBA00022801"/>
    </source>
</evidence>
<reference evidence="7 8" key="1">
    <citation type="submission" date="2017-09" db="EMBL/GenBank/DDBJ databases">
        <title>Depth-based differentiation of microbial function through sediment-hosted aquifers and enrichment of novel symbionts in the deep terrestrial subsurface.</title>
        <authorList>
            <person name="Probst A.J."/>
            <person name="Ladd B."/>
            <person name="Jarett J.K."/>
            <person name="Geller-Mcgrath D.E."/>
            <person name="Sieber C.M."/>
            <person name="Emerson J.B."/>
            <person name="Anantharaman K."/>
            <person name="Thomas B.C."/>
            <person name="Malmstrom R."/>
            <person name="Stieglmeier M."/>
            <person name="Klingl A."/>
            <person name="Woyke T."/>
            <person name="Ryan C.M."/>
            <person name="Banfield J.F."/>
        </authorList>
    </citation>
    <scope>NUCLEOTIDE SEQUENCE [LARGE SCALE GENOMIC DNA]</scope>
    <source>
        <strain evidence="7">CG10_big_fil_rev_8_21_14_0_10_45_14</strain>
    </source>
</reference>
<dbReference type="GO" id="GO:0005829">
    <property type="term" value="C:cytosol"/>
    <property type="evidence" value="ECO:0007669"/>
    <property type="project" value="TreeGrafter"/>
</dbReference>
<keyword evidence="1 5" id="KW-0963">Cytoplasm</keyword>
<dbReference type="GO" id="GO:0016788">
    <property type="term" value="F:hydrolase activity, acting on ester bonds"/>
    <property type="evidence" value="ECO:0007669"/>
    <property type="project" value="UniProtKB-UniRule"/>
</dbReference>
<dbReference type="SMART" id="SM00732">
    <property type="entry name" value="YqgFc"/>
    <property type="match status" value="1"/>
</dbReference>
<dbReference type="PANTHER" id="PTHR33317:SF4">
    <property type="entry name" value="POLYNUCLEOTIDYL TRANSFERASE, RIBONUCLEASE H-LIKE SUPERFAMILY PROTEIN"/>
    <property type="match status" value="1"/>
</dbReference>
<evidence type="ECO:0000256" key="2">
    <source>
        <dbReference type="ARBA" id="ARBA00022517"/>
    </source>
</evidence>
<dbReference type="GO" id="GO:0004518">
    <property type="term" value="F:nuclease activity"/>
    <property type="evidence" value="ECO:0007669"/>
    <property type="project" value="UniProtKB-KW"/>
</dbReference>
<evidence type="ECO:0000259" key="6">
    <source>
        <dbReference type="SMART" id="SM00732"/>
    </source>
</evidence>
<organism evidence="7 8">
    <name type="scientific">Candidatus Vogelbacteria bacterium CG10_big_fil_rev_8_21_14_0_10_45_14</name>
    <dbReference type="NCBI Taxonomy" id="1975042"/>
    <lineage>
        <taxon>Bacteria</taxon>
        <taxon>Candidatus Vogeliibacteriota</taxon>
    </lineage>
</organism>
<dbReference type="InterPro" id="IPR005227">
    <property type="entry name" value="YqgF"/>
</dbReference>
<gene>
    <name evidence="7" type="ORF">COV07_01625</name>
</gene>
<evidence type="ECO:0000256" key="1">
    <source>
        <dbReference type="ARBA" id="ARBA00022490"/>
    </source>
</evidence>
<dbReference type="InterPro" id="IPR006641">
    <property type="entry name" value="YqgF/RNaseH-like_dom"/>
</dbReference>
<dbReference type="Pfam" id="PF03652">
    <property type="entry name" value="RuvX"/>
    <property type="match status" value="1"/>
</dbReference>
<sequence>MRYMGIDYGTKRIGIALSDEGGMMAFPDRVILNIGIGASAKEILSMCKEKKVGMVVLGESRNFKGEENIVMGDIKKIKEILEKEILVVYQNEMFSSAEAARPYRTHKGIRERGENKMLDASAAAIILESYLASSC</sequence>
<accession>A0A2H0RLR2</accession>
<evidence type="ECO:0000313" key="8">
    <source>
        <dbReference type="Proteomes" id="UP000230833"/>
    </source>
</evidence>
<keyword evidence="2 5" id="KW-0690">Ribosome biogenesis</keyword>
<dbReference type="Proteomes" id="UP000230833">
    <property type="component" value="Unassembled WGS sequence"/>
</dbReference>
<name>A0A2H0RLR2_9BACT</name>
<evidence type="ECO:0000256" key="3">
    <source>
        <dbReference type="ARBA" id="ARBA00022722"/>
    </source>
</evidence>
<feature type="domain" description="YqgF/RNase H-like" evidence="6">
    <location>
        <begin position="1"/>
        <end position="99"/>
    </location>
</feature>
<keyword evidence="4 5" id="KW-0378">Hydrolase</keyword>
<dbReference type="CDD" id="cd16964">
    <property type="entry name" value="YqgF"/>
    <property type="match status" value="1"/>
</dbReference>
<dbReference type="InterPro" id="IPR012337">
    <property type="entry name" value="RNaseH-like_sf"/>
</dbReference>
<dbReference type="EMBL" id="PCYL01000019">
    <property type="protein sequence ID" value="PIR46944.1"/>
    <property type="molecule type" value="Genomic_DNA"/>
</dbReference>
<comment type="similarity">
    <text evidence="5">Belongs to the YqgF HJR family.</text>
</comment>
<dbReference type="HAMAP" id="MF_00651">
    <property type="entry name" value="Nuclease_YqgF"/>
    <property type="match status" value="1"/>
</dbReference>
<comment type="caution">
    <text evidence="7">The sequence shown here is derived from an EMBL/GenBank/DDBJ whole genome shotgun (WGS) entry which is preliminary data.</text>
</comment>
<dbReference type="AlphaFoldDB" id="A0A2H0RLR2"/>
<dbReference type="PANTHER" id="PTHR33317">
    <property type="entry name" value="POLYNUCLEOTIDYL TRANSFERASE, RIBONUCLEASE H-LIKE SUPERFAMILY PROTEIN"/>
    <property type="match status" value="1"/>
</dbReference>
<dbReference type="EC" id="3.1.-.-" evidence="5"/>
<dbReference type="InterPro" id="IPR037027">
    <property type="entry name" value="YqgF/RNaseH-like_dom_sf"/>
</dbReference>
<protein>
    <recommendedName>
        <fullName evidence="5">Putative pre-16S rRNA nuclease</fullName>
        <ecNumber evidence="5">3.1.-.-</ecNumber>
    </recommendedName>
</protein>
<comment type="subcellular location">
    <subcellularLocation>
        <location evidence="5">Cytoplasm</location>
    </subcellularLocation>
</comment>
<dbReference type="SUPFAM" id="SSF53098">
    <property type="entry name" value="Ribonuclease H-like"/>
    <property type="match status" value="1"/>
</dbReference>
<dbReference type="NCBIfam" id="TIGR00250">
    <property type="entry name" value="RNAse_H_YqgF"/>
    <property type="match status" value="1"/>
</dbReference>
<evidence type="ECO:0000313" key="7">
    <source>
        <dbReference type="EMBL" id="PIR46944.1"/>
    </source>
</evidence>
<dbReference type="GO" id="GO:0000967">
    <property type="term" value="P:rRNA 5'-end processing"/>
    <property type="evidence" value="ECO:0007669"/>
    <property type="project" value="UniProtKB-UniRule"/>
</dbReference>
<dbReference type="Gene3D" id="3.30.420.140">
    <property type="entry name" value="YqgF/RNase H-like domain"/>
    <property type="match status" value="1"/>
</dbReference>
<proteinExistence type="inferred from homology"/>
<evidence type="ECO:0000256" key="5">
    <source>
        <dbReference type="HAMAP-Rule" id="MF_00651"/>
    </source>
</evidence>
<keyword evidence="3 5" id="KW-0540">Nuclease</keyword>